<comment type="caution">
    <text evidence="1">The sequence shown here is derived from an EMBL/GenBank/DDBJ whole genome shotgun (WGS) entry which is preliminary data.</text>
</comment>
<protein>
    <submittedName>
        <fullName evidence="1">Uncharacterized protein</fullName>
    </submittedName>
</protein>
<dbReference type="Proteomes" id="UP000266673">
    <property type="component" value="Unassembled WGS sequence"/>
</dbReference>
<dbReference type="EMBL" id="QKWP01001844">
    <property type="protein sequence ID" value="RIB06261.1"/>
    <property type="molecule type" value="Genomic_DNA"/>
</dbReference>
<gene>
    <name evidence="1" type="ORF">C2G38_2046931</name>
</gene>
<dbReference type="AlphaFoldDB" id="A0A397U973"/>
<dbReference type="OrthoDB" id="10497822at2759"/>
<name>A0A397U973_9GLOM</name>
<organism evidence="1 2">
    <name type="scientific">Gigaspora rosea</name>
    <dbReference type="NCBI Taxonomy" id="44941"/>
    <lineage>
        <taxon>Eukaryota</taxon>
        <taxon>Fungi</taxon>
        <taxon>Fungi incertae sedis</taxon>
        <taxon>Mucoromycota</taxon>
        <taxon>Glomeromycotina</taxon>
        <taxon>Glomeromycetes</taxon>
        <taxon>Diversisporales</taxon>
        <taxon>Gigasporaceae</taxon>
        <taxon>Gigaspora</taxon>
    </lineage>
</organism>
<sequence>MESANLADYRLYSTSETLEEVIHEDTNKATDKATNEITDETIDNDASLQGLQESNLSNLEETLFTTEQSKSEQDSISYNLVFDTDSSDDESGDETFSTWEAIGNFLNKYGQEKALVFEEDILSQK</sequence>
<reference evidence="1 2" key="1">
    <citation type="submission" date="2018-06" db="EMBL/GenBank/DDBJ databases">
        <title>Comparative genomics reveals the genomic features of Rhizophagus irregularis, R. cerebriforme, R. diaphanum and Gigaspora rosea, and their symbiotic lifestyle signature.</title>
        <authorList>
            <person name="Morin E."/>
            <person name="San Clemente H."/>
            <person name="Chen E.C.H."/>
            <person name="De La Providencia I."/>
            <person name="Hainaut M."/>
            <person name="Kuo A."/>
            <person name="Kohler A."/>
            <person name="Murat C."/>
            <person name="Tang N."/>
            <person name="Roy S."/>
            <person name="Loubradou J."/>
            <person name="Henrissat B."/>
            <person name="Grigoriev I.V."/>
            <person name="Corradi N."/>
            <person name="Roux C."/>
            <person name="Martin F.M."/>
        </authorList>
    </citation>
    <scope>NUCLEOTIDE SEQUENCE [LARGE SCALE GENOMIC DNA]</scope>
    <source>
        <strain evidence="1 2">DAOM 194757</strain>
    </source>
</reference>
<evidence type="ECO:0000313" key="1">
    <source>
        <dbReference type="EMBL" id="RIB06261.1"/>
    </source>
</evidence>
<proteinExistence type="predicted"/>
<keyword evidence="2" id="KW-1185">Reference proteome</keyword>
<evidence type="ECO:0000313" key="2">
    <source>
        <dbReference type="Proteomes" id="UP000266673"/>
    </source>
</evidence>
<accession>A0A397U973</accession>